<feature type="transmembrane region" description="Helical" evidence="5">
    <location>
        <begin position="345"/>
        <end position="368"/>
    </location>
</feature>
<feature type="transmembrane region" description="Helical" evidence="5">
    <location>
        <begin position="48"/>
        <end position="70"/>
    </location>
</feature>
<evidence type="ECO:0000256" key="2">
    <source>
        <dbReference type="ARBA" id="ARBA00022692"/>
    </source>
</evidence>
<dbReference type="SUPFAM" id="SSF103473">
    <property type="entry name" value="MFS general substrate transporter"/>
    <property type="match status" value="1"/>
</dbReference>
<dbReference type="EMBL" id="AP027731">
    <property type="protein sequence ID" value="BDZ46195.1"/>
    <property type="molecule type" value="Genomic_DNA"/>
</dbReference>
<dbReference type="InterPro" id="IPR052524">
    <property type="entry name" value="MFS_Cyanate_Porter"/>
</dbReference>
<reference evidence="8" key="1">
    <citation type="journal article" date="2019" name="Int. J. Syst. Evol. Microbiol.">
        <title>The Global Catalogue of Microorganisms (GCM) 10K type strain sequencing project: providing services to taxonomists for standard genome sequencing and annotation.</title>
        <authorList>
            <consortium name="The Broad Institute Genomics Platform"/>
            <consortium name="The Broad Institute Genome Sequencing Center for Infectious Disease"/>
            <person name="Wu L."/>
            <person name="Ma J."/>
        </authorList>
    </citation>
    <scope>NUCLEOTIDE SEQUENCE [LARGE SCALE GENOMIC DNA]</scope>
    <source>
        <strain evidence="8">NBRC 108725</strain>
    </source>
</reference>
<proteinExistence type="predicted"/>
<protein>
    <submittedName>
        <fullName evidence="7">Cyanate transporter</fullName>
    </submittedName>
</protein>
<name>A0ABM8GD84_9MICO</name>
<feature type="transmembrane region" description="Helical" evidence="5">
    <location>
        <begin position="77"/>
        <end position="95"/>
    </location>
</feature>
<keyword evidence="3 5" id="KW-1133">Transmembrane helix</keyword>
<feature type="transmembrane region" description="Helical" evidence="5">
    <location>
        <begin position="219"/>
        <end position="239"/>
    </location>
</feature>
<accession>A0ABM8GD84</accession>
<dbReference type="RefSeq" id="WP_286276295.1">
    <property type="nucleotide sequence ID" value="NZ_AP027731.1"/>
</dbReference>
<organism evidence="7 8">
    <name type="scientific">Naasia aerilata</name>
    <dbReference type="NCBI Taxonomy" id="1162966"/>
    <lineage>
        <taxon>Bacteria</taxon>
        <taxon>Bacillati</taxon>
        <taxon>Actinomycetota</taxon>
        <taxon>Actinomycetes</taxon>
        <taxon>Micrococcales</taxon>
        <taxon>Microbacteriaceae</taxon>
        <taxon>Naasia</taxon>
    </lineage>
</organism>
<dbReference type="PANTHER" id="PTHR23523:SF2">
    <property type="entry name" value="2-NITROIMIDAZOLE TRANSPORTER"/>
    <property type="match status" value="1"/>
</dbReference>
<dbReference type="InterPro" id="IPR020846">
    <property type="entry name" value="MFS_dom"/>
</dbReference>
<feature type="domain" description="Major facilitator superfamily (MFS) profile" evidence="6">
    <location>
        <begin position="10"/>
        <end position="402"/>
    </location>
</feature>
<dbReference type="InterPro" id="IPR036259">
    <property type="entry name" value="MFS_trans_sf"/>
</dbReference>
<feature type="transmembrane region" description="Helical" evidence="5">
    <location>
        <begin position="101"/>
        <end position="123"/>
    </location>
</feature>
<evidence type="ECO:0000313" key="8">
    <source>
        <dbReference type="Proteomes" id="UP001321498"/>
    </source>
</evidence>
<feature type="transmembrane region" description="Helical" evidence="5">
    <location>
        <begin position="374"/>
        <end position="395"/>
    </location>
</feature>
<evidence type="ECO:0000313" key="7">
    <source>
        <dbReference type="EMBL" id="BDZ46195.1"/>
    </source>
</evidence>
<evidence type="ECO:0000256" key="4">
    <source>
        <dbReference type="ARBA" id="ARBA00023136"/>
    </source>
</evidence>
<evidence type="ECO:0000256" key="1">
    <source>
        <dbReference type="ARBA" id="ARBA00004651"/>
    </source>
</evidence>
<evidence type="ECO:0000256" key="5">
    <source>
        <dbReference type="SAM" id="Phobius"/>
    </source>
</evidence>
<feature type="transmembrane region" description="Helical" evidence="5">
    <location>
        <begin position="167"/>
        <end position="184"/>
    </location>
</feature>
<dbReference type="Gene3D" id="1.20.1250.20">
    <property type="entry name" value="MFS general substrate transporter like domains"/>
    <property type="match status" value="2"/>
</dbReference>
<feature type="transmembrane region" description="Helical" evidence="5">
    <location>
        <begin position="285"/>
        <end position="305"/>
    </location>
</feature>
<feature type="transmembrane region" description="Helical" evidence="5">
    <location>
        <begin position="259"/>
        <end position="278"/>
    </location>
</feature>
<keyword evidence="4 5" id="KW-0472">Membrane</keyword>
<dbReference type="Pfam" id="PF07690">
    <property type="entry name" value="MFS_1"/>
    <property type="match status" value="1"/>
</dbReference>
<dbReference type="PROSITE" id="PS50850">
    <property type="entry name" value="MFS"/>
    <property type="match status" value="1"/>
</dbReference>
<feature type="transmembrane region" description="Helical" evidence="5">
    <location>
        <begin position="311"/>
        <end position="333"/>
    </location>
</feature>
<keyword evidence="8" id="KW-1185">Reference proteome</keyword>
<dbReference type="InterPro" id="IPR011701">
    <property type="entry name" value="MFS"/>
</dbReference>
<dbReference type="Proteomes" id="UP001321498">
    <property type="component" value="Chromosome"/>
</dbReference>
<gene>
    <name evidence="7" type="ORF">GCM10025866_21040</name>
</gene>
<evidence type="ECO:0000259" key="6">
    <source>
        <dbReference type="PROSITE" id="PS50850"/>
    </source>
</evidence>
<evidence type="ECO:0000256" key="3">
    <source>
        <dbReference type="ARBA" id="ARBA00022989"/>
    </source>
</evidence>
<comment type="subcellular location">
    <subcellularLocation>
        <location evidence="1">Cell membrane</location>
        <topology evidence="1">Multi-pass membrane protein</topology>
    </subcellularLocation>
</comment>
<feature type="transmembrane region" description="Helical" evidence="5">
    <location>
        <begin position="135"/>
        <end position="155"/>
    </location>
</feature>
<sequence>MRAAPSRAPWLVAVAIVALGLILRGPIIAVAPVIGDIKLDLSFTSAQAGLLTSVPVLCFALITPVASFLIARLGPDLATTLAILGVILGAIVRSAGGSEAVITGTILMGAFITVGNVVVPVLIRREVPAERARLATALYTSALNLGSVIGTFVTAPLAEAAGWRVSLAWWALFAAGILGLWLTAERRRALVLERAAPLSRAEQEAEDSSAGRAGRRSDALTGALLAIAFVGQGFGYYGITAWLPTLLRDDLGFDATQAGSAATVFQLLAIAGSIGVPLISQRVGLLPVTVAMSLAWLVVPVGLLLAPGGWLLWSSVGGVAQGAGITLVFVIIVEIARNSVHARRLSAVTQGVGYGFGGATAPTVLGAVHDATGAWTAPLLLVFGALVAFGVLITWTVARSHRRAPVPDALAS</sequence>
<dbReference type="PANTHER" id="PTHR23523">
    <property type="match status" value="1"/>
</dbReference>
<keyword evidence="2 5" id="KW-0812">Transmembrane</keyword>